<organism evidence="2 3">
    <name type="scientific">Brevibacterium picturae</name>
    <dbReference type="NCBI Taxonomy" id="260553"/>
    <lineage>
        <taxon>Bacteria</taxon>
        <taxon>Bacillati</taxon>
        <taxon>Actinomycetota</taxon>
        <taxon>Actinomycetes</taxon>
        <taxon>Micrococcales</taxon>
        <taxon>Brevibacteriaceae</taxon>
        <taxon>Brevibacterium</taxon>
    </lineage>
</organism>
<evidence type="ECO:0000313" key="3">
    <source>
        <dbReference type="Proteomes" id="UP001501791"/>
    </source>
</evidence>
<dbReference type="SUPFAM" id="SSF52317">
    <property type="entry name" value="Class I glutamine amidotransferase-like"/>
    <property type="match status" value="1"/>
</dbReference>
<comment type="caution">
    <text evidence="2">The sequence shown here is derived from an EMBL/GenBank/DDBJ whole genome shotgun (WGS) entry which is preliminary data.</text>
</comment>
<dbReference type="Pfam" id="PF01965">
    <property type="entry name" value="DJ-1_PfpI"/>
    <property type="match status" value="1"/>
</dbReference>
<dbReference type="EMBL" id="BAAALY010000012">
    <property type="protein sequence ID" value="GAA1549926.1"/>
    <property type="molecule type" value="Genomic_DNA"/>
</dbReference>
<gene>
    <name evidence="2" type="ORF">GCM10009691_25630</name>
</gene>
<dbReference type="PANTHER" id="PTHR43130">
    <property type="entry name" value="ARAC-FAMILY TRANSCRIPTIONAL REGULATOR"/>
    <property type="match status" value="1"/>
</dbReference>
<name>A0ABP4MT63_9MICO</name>
<evidence type="ECO:0000259" key="1">
    <source>
        <dbReference type="Pfam" id="PF01965"/>
    </source>
</evidence>
<dbReference type="InterPro" id="IPR052158">
    <property type="entry name" value="INH-QAR"/>
</dbReference>
<accession>A0ABP4MT63</accession>
<protein>
    <submittedName>
        <fullName evidence="2">DJ-1/PfpI family protein</fullName>
    </submittedName>
</protein>
<proteinExistence type="predicted"/>
<reference evidence="3" key="1">
    <citation type="journal article" date="2019" name="Int. J. Syst. Evol. Microbiol.">
        <title>The Global Catalogue of Microorganisms (GCM) 10K type strain sequencing project: providing services to taxonomists for standard genome sequencing and annotation.</title>
        <authorList>
            <consortium name="The Broad Institute Genomics Platform"/>
            <consortium name="The Broad Institute Genome Sequencing Center for Infectious Disease"/>
            <person name="Wu L."/>
            <person name="Ma J."/>
        </authorList>
    </citation>
    <scope>NUCLEOTIDE SEQUENCE [LARGE SCALE GENOMIC DNA]</scope>
    <source>
        <strain evidence="3">JCM 13319</strain>
    </source>
</reference>
<dbReference type="InterPro" id="IPR029062">
    <property type="entry name" value="Class_I_gatase-like"/>
</dbReference>
<keyword evidence="3" id="KW-1185">Reference proteome</keyword>
<dbReference type="InterPro" id="IPR002818">
    <property type="entry name" value="DJ-1/PfpI"/>
</dbReference>
<dbReference type="Proteomes" id="UP001501791">
    <property type="component" value="Unassembled WGS sequence"/>
</dbReference>
<sequence length="201" mass="21135">MARQQLRVHTVLYDGVEDQDYIGPASVLRISDDVVQTCVTVEGPGTVVTSSGVEIVVREPWSPLSADVIVVPGGGFGVGSGVSEQIRHGVVSKALAEAQRPGVILASVCTGALLLSSAGITNGRPCTTHHVAKEYLQTEGANVVDGRVVDDGDLITSGGVTSGIDLGLWLTERFFGPEAALLAETVLEYERRGTVWRHSVT</sequence>
<dbReference type="PANTHER" id="PTHR43130:SF2">
    <property type="entry name" value="DJ-1_PFPI DOMAIN-CONTAINING PROTEIN"/>
    <property type="match status" value="1"/>
</dbReference>
<evidence type="ECO:0000313" key="2">
    <source>
        <dbReference type="EMBL" id="GAA1549926.1"/>
    </source>
</evidence>
<dbReference type="Gene3D" id="3.40.50.880">
    <property type="match status" value="1"/>
</dbReference>
<feature type="domain" description="DJ-1/PfpI" evidence="1">
    <location>
        <begin position="7"/>
        <end position="170"/>
    </location>
</feature>